<sequence length="314" mass="34418">MVEGGSGGGAGLQEQGIPCCHHPSQPATAMCLSCRRPICKECSRLEGFRYYCKDCPPISAPYPYPLPPSPVSPQAGEPFDEKARRWWRADWSIAEVVIALAVVFGIYNAIGVVIVLSAEDAASRLFYGYLLYGAVLCPLIALSTFIILRRHHRGWKELGIRWGRIGRTLLYGILGGVVALLSSFAIYLIVYNVFRILTGRDPGTSESQNMQTLTGFALFLALLGVVVLAPVFEEVFFRGLFYSALRRRLGVALGVLVSAIVFGVLHFEPLSMLSLIMVGAILAFLYERTDSLFAPMLAHALYNGVVILIAILSR</sequence>
<proteinExistence type="predicted"/>
<dbReference type="PANTHER" id="PTHR43592:SF15">
    <property type="entry name" value="CAAX AMINO TERMINAL PROTEASE FAMILY PROTEIN"/>
    <property type="match status" value="1"/>
</dbReference>
<name>A0A1F2WR59_9ACTN</name>
<dbReference type="InterPro" id="IPR003675">
    <property type="entry name" value="Rce1/LyrA-like_dom"/>
</dbReference>
<feature type="transmembrane region" description="Helical" evidence="1">
    <location>
        <begin position="169"/>
        <end position="190"/>
    </location>
</feature>
<keyword evidence="1" id="KW-1133">Transmembrane helix</keyword>
<feature type="transmembrane region" description="Helical" evidence="1">
    <location>
        <begin position="253"/>
        <end position="286"/>
    </location>
</feature>
<protein>
    <recommendedName>
        <fullName evidence="2">CAAX prenyl protease 2/Lysostaphin resistance protein A-like domain-containing protein</fullName>
    </recommendedName>
</protein>
<feature type="transmembrane region" description="Helical" evidence="1">
    <location>
        <begin position="210"/>
        <end position="232"/>
    </location>
</feature>
<dbReference type="GO" id="GO:0004175">
    <property type="term" value="F:endopeptidase activity"/>
    <property type="evidence" value="ECO:0007669"/>
    <property type="project" value="UniProtKB-ARBA"/>
</dbReference>
<gene>
    <name evidence="3" type="ORF">A2Y75_11045</name>
</gene>
<dbReference type="Pfam" id="PF02517">
    <property type="entry name" value="Rce1-like"/>
    <property type="match status" value="1"/>
</dbReference>
<feature type="domain" description="CAAX prenyl protease 2/Lysostaphin resistance protein A-like" evidence="2">
    <location>
        <begin position="218"/>
        <end position="304"/>
    </location>
</feature>
<evidence type="ECO:0000259" key="2">
    <source>
        <dbReference type="Pfam" id="PF02517"/>
    </source>
</evidence>
<reference evidence="3 4" key="1">
    <citation type="journal article" date="2016" name="Nat. Commun.">
        <title>Thousands of microbial genomes shed light on interconnected biogeochemical processes in an aquifer system.</title>
        <authorList>
            <person name="Anantharaman K."/>
            <person name="Brown C.T."/>
            <person name="Hug L.A."/>
            <person name="Sharon I."/>
            <person name="Castelle C.J."/>
            <person name="Probst A.J."/>
            <person name="Thomas B.C."/>
            <person name="Singh A."/>
            <person name="Wilkins M.J."/>
            <person name="Karaoz U."/>
            <person name="Brodie E.L."/>
            <person name="Williams K.H."/>
            <person name="Hubbard S.S."/>
            <person name="Banfield J.F."/>
        </authorList>
    </citation>
    <scope>NUCLEOTIDE SEQUENCE [LARGE SCALE GENOMIC DNA]</scope>
</reference>
<accession>A0A1F2WR59</accession>
<keyword evidence="1" id="KW-0472">Membrane</keyword>
<keyword evidence="1" id="KW-0812">Transmembrane</keyword>
<dbReference type="Proteomes" id="UP000177876">
    <property type="component" value="Unassembled WGS sequence"/>
</dbReference>
<dbReference type="GO" id="GO:0080120">
    <property type="term" value="P:CAAX-box protein maturation"/>
    <property type="evidence" value="ECO:0007669"/>
    <property type="project" value="UniProtKB-ARBA"/>
</dbReference>
<dbReference type="PANTHER" id="PTHR43592">
    <property type="entry name" value="CAAX AMINO TERMINAL PROTEASE"/>
    <property type="match status" value="1"/>
</dbReference>
<dbReference type="STRING" id="1797197.A2Y75_11045"/>
<dbReference type="EMBL" id="MELK01000016">
    <property type="protein sequence ID" value="OFW59364.1"/>
    <property type="molecule type" value="Genomic_DNA"/>
</dbReference>
<evidence type="ECO:0000313" key="4">
    <source>
        <dbReference type="Proteomes" id="UP000177876"/>
    </source>
</evidence>
<evidence type="ECO:0000256" key="1">
    <source>
        <dbReference type="SAM" id="Phobius"/>
    </source>
</evidence>
<feature type="transmembrane region" description="Helical" evidence="1">
    <location>
        <begin position="93"/>
        <end position="117"/>
    </location>
</feature>
<dbReference type="AlphaFoldDB" id="A0A1F2WR59"/>
<organism evidence="3 4">
    <name type="scientific">Candidatus Solincola sediminis</name>
    <dbReference type="NCBI Taxonomy" id="1797199"/>
    <lineage>
        <taxon>Bacteria</taxon>
        <taxon>Bacillati</taxon>
        <taxon>Actinomycetota</taxon>
        <taxon>Candidatus Geothermincolia</taxon>
        <taxon>Candidatus Geothermincolales</taxon>
        <taxon>Candidatus Geothermincolaceae</taxon>
        <taxon>Candidatus Solincola</taxon>
    </lineage>
</organism>
<comment type="caution">
    <text evidence="3">The sequence shown here is derived from an EMBL/GenBank/DDBJ whole genome shotgun (WGS) entry which is preliminary data.</text>
</comment>
<feature type="transmembrane region" description="Helical" evidence="1">
    <location>
        <begin position="129"/>
        <end position="148"/>
    </location>
</feature>
<feature type="transmembrane region" description="Helical" evidence="1">
    <location>
        <begin position="292"/>
        <end position="312"/>
    </location>
</feature>
<evidence type="ECO:0000313" key="3">
    <source>
        <dbReference type="EMBL" id="OFW59364.1"/>
    </source>
</evidence>